<dbReference type="Gene3D" id="3.40.720.10">
    <property type="entry name" value="Alkaline Phosphatase, subunit A"/>
    <property type="match status" value="1"/>
</dbReference>
<evidence type="ECO:0000256" key="3">
    <source>
        <dbReference type="ARBA" id="ARBA00005984"/>
    </source>
</evidence>
<dbReference type="SMART" id="SM00098">
    <property type="entry name" value="alkPPc"/>
    <property type="match status" value="1"/>
</dbReference>
<dbReference type="Pfam" id="PF00245">
    <property type="entry name" value="Alk_phosphatase"/>
    <property type="match status" value="1"/>
</dbReference>
<reference evidence="9 10" key="1">
    <citation type="journal article" date="2014" name="PLoS Genet.">
        <title>Phylogenetically driven sequencing of extremely halophilic archaea reveals strategies for static and dynamic osmo-response.</title>
        <authorList>
            <person name="Becker E.A."/>
            <person name="Seitzer P.M."/>
            <person name="Tritt A."/>
            <person name="Larsen D."/>
            <person name="Krusor M."/>
            <person name="Yao A.I."/>
            <person name="Wu D."/>
            <person name="Madern D."/>
            <person name="Eisen J.A."/>
            <person name="Darling A.E."/>
            <person name="Facciotti M.T."/>
        </authorList>
    </citation>
    <scope>NUCLEOTIDE SEQUENCE [LARGE SCALE GENOMIC DNA]</scope>
    <source>
        <strain evidence="9 10">JCM 10990</strain>
    </source>
</reference>
<evidence type="ECO:0000256" key="4">
    <source>
        <dbReference type="ARBA" id="ARBA00022553"/>
    </source>
</evidence>
<proteinExistence type="inferred from homology"/>
<dbReference type="PROSITE" id="PS51318">
    <property type="entry name" value="TAT"/>
    <property type="match status" value="1"/>
</dbReference>
<dbReference type="PATRIC" id="fig|1227492.4.peg.919"/>
<dbReference type="CDD" id="cd16012">
    <property type="entry name" value="ALP"/>
    <property type="match status" value="1"/>
</dbReference>
<keyword evidence="5" id="KW-0479">Metal-binding</keyword>
<dbReference type="InterPro" id="IPR018299">
    <property type="entry name" value="Alkaline_phosphatase_AS"/>
</dbReference>
<keyword evidence="6" id="KW-0378">Hydrolase</keyword>
<evidence type="ECO:0000313" key="9">
    <source>
        <dbReference type="EMBL" id="ELZ02941.1"/>
    </source>
</evidence>
<dbReference type="GO" id="GO:0004035">
    <property type="term" value="F:alkaline phosphatase activity"/>
    <property type="evidence" value="ECO:0007669"/>
    <property type="project" value="TreeGrafter"/>
</dbReference>
<organism evidence="9 10">
    <name type="scientific">Natrialba chahannaoensis JCM 10990</name>
    <dbReference type="NCBI Taxonomy" id="1227492"/>
    <lineage>
        <taxon>Archaea</taxon>
        <taxon>Methanobacteriati</taxon>
        <taxon>Methanobacteriota</taxon>
        <taxon>Stenosarchaea group</taxon>
        <taxon>Halobacteria</taxon>
        <taxon>Halobacteriales</taxon>
        <taxon>Natrialbaceae</taxon>
        <taxon>Natrialba</taxon>
    </lineage>
</organism>
<keyword evidence="8" id="KW-0460">Magnesium</keyword>
<keyword evidence="4" id="KW-0597">Phosphoprotein</keyword>
<dbReference type="AlphaFoldDB" id="M0AW89"/>
<comment type="cofactor">
    <cofactor evidence="1">
        <name>Mg(2+)</name>
        <dbReference type="ChEBI" id="CHEBI:18420"/>
    </cofactor>
</comment>
<dbReference type="STRING" id="1227492.C482_04771"/>
<accession>M0AW89</accession>
<evidence type="ECO:0000256" key="5">
    <source>
        <dbReference type="ARBA" id="ARBA00022723"/>
    </source>
</evidence>
<keyword evidence="7" id="KW-0862">Zinc</keyword>
<dbReference type="InterPro" id="IPR001952">
    <property type="entry name" value="Alkaline_phosphatase"/>
</dbReference>
<evidence type="ECO:0000256" key="7">
    <source>
        <dbReference type="ARBA" id="ARBA00022833"/>
    </source>
</evidence>
<comment type="caution">
    <text evidence="9">The sequence shown here is derived from an EMBL/GenBank/DDBJ whole genome shotgun (WGS) entry which is preliminary data.</text>
</comment>
<evidence type="ECO:0000256" key="8">
    <source>
        <dbReference type="ARBA" id="ARBA00022842"/>
    </source>
</evidence>
<dbReference type="PROSITE" id="PS00123">
    <property type="entry name" value="ALKALINE_PHOSPHATASE"/>
    <property type="match status" value="1"/>
</dbReference>
<dbReference type="PANTHER" id="PTHR11596">
    <property type="entry name" value="ALKALINE PHOSPHATASE"/>
    <property type="match status" value="1"/>
</dbReference>
<evidence type="ECO:0000256" key="2">
    <source>
        <dbReference type="ARBA" id="ARBA00001947"/>
    </source>
</evidence>
<dbReference type="PRINTS" id="PR00113">
    <property type="entry name" value="ALKPHPHTASE"/>
</dbReference>
<dbReference type="RefSeq" id="WP_006166319.1">
    <property type="nucleotide sequence ID" value="NZ_AOIN01000035.1"/>
</dbReference>
<comment type="similarity">
    <text evidence="3">Belongs to the alkaline phosphatase family.</text>
</comment>
<dbReference type="EMBL" id="AOIN01000035">
    <property type="protein sequence ID" value="ELZ02941.1"/>
    <property type="molecule type" value="Genomic_DNA"/>
</dbReference>
<comment type="cofactor">
    <cofactor evidence="2">
        <name>Zn(2+)</name>
        <dbReference type="ChEBI" id="CHEBI:29105"/>
    </cofactor>
</comment>
<protein>
    <submittedName>
        <fullName evidence="9">Alkaline phosphatase</fullName>
    </submittedName>
</protein>
<evidence type="ECO:0000256" key="6">
    <source>
        <dbReference type="ARBA" id="ARBA00022801"/>
    </source>
</evidence>
<dbReference type="InterPro" id="IPR017850">
    <property type="entry name" value="Alkaline_phosphatase_core_sf"/>
</dbReference>
<sequence length="487" mass="51720">MPSTTDTGRNDEPTTERASTARRTFMAGLGALAGSGALGTTASARDGHGVGGGRTRNVILLVPDGGSRVHDTAARYYSAYQDDPAAFPANIDDVELGIDRADAVGSVSTYPDDPDGQLITDSGAAGTAIATGQKTYPTAISVDHAGNPIETVLERAAAAGYATGLVTTTQLTHATPAAFATHVRSRGQQEEIARQYVREQDVDVDVLLGGDRSHFRADSRKDHADLIGEAEANGYQYVETADELAAAENEKILGLFTETGHFDYSLDRTDDPDTTQPTLPEMTVKAIEVLESRSRNGFFLMVEGGRVDHAGHANDPAVVPEQVEHDAAVNVAMEYADGPGFGRGRGPADTLVVTVADHETGGLVLARDSYHMDWEPIVDQEVSQGVLAAELEPLSSVEEVKTHIEARTGIDDLSTDEANELLDDPSAITGRDSVVNRRAGLGWRTDTHSATDVPVYAKGPDAIVGHFGKHQDNTDLVDGFDAHLNLR</sequence>
<dbReference type="InterPro" id="IPR006311">
    <property type="entry name" value="TAT_signal"/>
</dbReference>
<evidence type="ECO:0000256" key="1">
    <source>
        <dbReference type="ARBA" id="ARBA00001946"/>
    </source>
</evidence>
<dbReference type="Gene3D" id="1.10.60.40">
    <property type="match status" value="1"/>
</dbReference>
<dbReference type="SUPFAM" id="SSF53649">
    <property type="entry name" value="Alkaline phosphatase-like"/>
    <property type="match status" value="1"/>
</dbReference>
<name>M0AW89_9EURY</name>
<dbReference type="OrthoDB" id="212977at2157"/>
<evidence type="ECO:0000313" key="10">
    <source>
        <dbReference type="Proteomes" id="UP000011693"/>
    </source>
</evidence>
<gene>
    <name evidence="9" type="ORF">C482_04771</name>
</gene>
<dbReference type="Proteomes" id="UP000011693">
    <property type="component" value="Unassembled WGS sequence"/>
</dbReference>
<dbReference type="PANTHER" id="PTHR11596:SF5">
    <property type="entry name" value="ALKALINE PHOSPHATASE"/>
    <property type="match status" value="1"/>
</dbReference>
<dbReference type="GO" id="GO:0046872">
    <property type="term" value="F:metal ion binding"/>
    <property type="evidence" value="ECO:0007669"/>
    <property type="project" value="UniProtKB-KW"/>
</dbReference>
<keyword evidence="10" id="KW-1185">Reference proteome</keyword>